<evidence type="ECO:0000256" key="1">
    <source>
        <dbReference type="SAM" id="MobiDB-lite"/>
    </source>
</evidence>
<feature type="compositionally biased region" description="Basic residues" evidence="1">
    <location>
        <begin position="18"/>
        <end position="27"/>
    </location>
</feature>
<protein>
    <submittedName>
        <fullName evidence="2">Uncharacterized protein</fullName>
    </submittedName>
</protein>
<organism evidence="2 3">
    <name type="scientific">Psilocybe cyanescens</name>
    <dbReference type="NCBI Taxonomy" id="93625"/>
    <lineage>
        <taxon>Eukaryota</taxon>
        <taxon>Fungi</taxon>
        <taxon>Dikarya</taxon>
        <taxon>Basidiomycota</taxon>
        <taxon>Agaricomycotina</taxon>
        <taxon>Agaricomycetes</taxon>
        <taxon>Agaricomycetidae</taxon>
        <taxon>Agaricales</taxon>
        <taxon>Agaricineae</taxon>
        <taxon>Strophariaceae</taxon>
        <taxon>Psilocybe</taxon>
    </lineage>
</organism>
<feature type="compositionally biased region" description="Basic and acidic residues" evidence="1">
    <location>
        <begin position="1"/>
        <end position="17"/>
    </location>
</feature>
<accession>A0A409XMB5</accession>
<feature type="region of interest" description="Disordered" evidence="1">
    <location>
        <begin position="1"/>
        <end position="41"/>
    </location>
</feature>
<proteinExistence type="predicted"/>
<dbReference type="Proteomes" id="UP000283269">
    <property type="component" value="Unassembled WGS sequence"/>
</dbReference>
<feature type="compositionally biased region" description="Polar residues" evidence="1">
    <location>
        <begin position="30"/>
        <end position="41"/>
    </location>
</feature>
<dbReference type="AlphaFoldDB" id="A0A409XMB5"/>
<dbReference type="EMBL" id="NHYD01001231">
    <property type="protein sequence ID" value="PPQ91850.1"/>
    <property type="molecule type" value="Genomic_DNA"/>
</dbReference>
<comment type="caution">
    <text evidence="2">The sequence shown here is derived from an EMBL/GenBank/DDBJ whole genome shotgun (WGS) entry which is preliminary data.</text>
</comment>
<keyword evidence="3" id="KW-1185">Reference proteome</keyword>
<name>A0A409XMB5_PSICY</name>
<reference evidence="2 3" key="1">
    <citation type="journal article" date="2018" name="Evol. Lett.">
        <title>Horizontal gene cluster transfer increased hallucinogenic mushroom diversity.</title>
        <authorList>
            <person name="Reynolds H.T."/>
            <person name="Vijayakumar V."/>
            <person name="Gluck-Thaler E."/>
            <person name="Korotkin H.B."/>
            <person name="Matheny P.B."/>
            <person name="Slot J.C."/>
        </authorList>
    </citation>
    <scope>NUCLEOTIDE SEQUENCE [LARGE SCALE GENOMIC DNA]</scope>
    <source>
        <strain evidence="2 3">2631</strain>
    </source>
</reference>
<gene>
    <name evidence="2" type="ORF">CVT25_000797</name>
</gene>
<evidence type="ECO:0000313" key="2">
    <source>
        <dbReference type="EMBL" id="PPQ91850.1"/>
    </source>
</evidence>
<sequence length="98" mass="10895">MDGSRDEVSEVLSERERVRGRRCKRKERTGNTPVPSPSLTHTVVPKATASREWVVANILAAGNVDSIQYRVTRKAHTPRTSVAVASSVRVWIDTTSEH</sequence>
<evidence type="ECO:0000313" key="3">
    <source>
        <dbReference type="Proteomes" id="UP000283269"/>
    </source>
</evidence>
<dbReference type="InParanoid" id="A0A409XMB5"/>